<evidence type="ECO:0008006" key="4">
    <source>
        <dbReference type="Google" id="ProtNLM"/>
    </source>
</evidence>
<protein>
    <recommendedName>
        <fullName evidence="4">Secreted protein</fullName>
    </recommendedName>
</protein>
<feature type="non-terminal residue" evidence="2">
    <location>
        <position position="1"/>
    </location>
</feature>
<organism evidence="2 3">
    <name type="scientific">Trematosphaeria pertusa</name>
    <dbReference type="NCBI Taxonomy" id="390896"/>
    <lineage>
        <taxon>Eukaryota</taxon>
        <taxon>Fungi</taxon>
        <taxon>Dikarya</taxon>
        <taxon>Ascomycota</taxon>
        <taxon>Pezizomycotina</taxon>
        <taxon>Dothideomycetes</taxon>
        <taxon>Pleosporomycetidae</taxon>
        <taxon>Pleosporales</taxon>
        <taxon>Massarineae</taxon>
        <taxon>Trematosphaeriaceae</taxon>
        <taxon>Trematosphaeria</taxon>
    </lineage>
</organism>
<dbReference type="GeneID" id="54581854"/>
<keyword evidence="3" id="KW-1185">Reference proteome</keyword>
<feature type="signal peptide" evidence="1">
    <location>
        <begin position="1"/>
        <end position="17"/>
    </location>
</feature>
<proteinExistence type="predicted"/>
<reference evidence="2" key="1">
    <citation type="journal article" date="2020" name="Stud. Mycol.">
        <title>101 Dothideomycetes genomes: a test case for predicting lifestyles and emergence of pathogens.</title>
        <authorList>
            <person name="Haridas S."/>
            <person name="Albert R."/>
            <person name="Binder M."/>
            <person name="Bloem J."/>
            <person name="Labutti K."/>
            <person name="Salamov A."/>
            <person name="Andreopoulos B."/>
            <person name="Baker S."/>
            <person name="Barry K."/>
            <person name="Bills G."/>
            <person name="Bluhm B."/>
            <person name="Cannon C."/>
            <person name="Castanera R."/>
            <person name="Culley D."/>
            <person name="Daum C."/>
            <person name="Ezra D."/>
            <person name="Gonzalez J."/>
            <person name="Henrissat B."/>
            <person name="Kuo A."/>
            <person name="Liang C."/>
            <person name="Lipzen A."/>
            <person name="Lutzoni F."/>
            <person name="Magnuson J."/>
            <person name="Mondo S."/>
            <person name="Nolan M."/>
            <person name="Ohm R."/>
            <person name="Pangilinan J."/>
            <person name="Park H.-J."/>
            <person name="Ramirez L."/>
            <person name="Alfaro M."/>
            <person name="Sun H."/>
            <person name="Tritt A."/>
            <person name="Yoshinaga Y."/>
            <person name="Zwiers L.-H."/>
            <person name="Turgeon B."/>
            <person name="Goodwin S."/>
            <person name="Spatafora J."/>
            <person name="Crous P."/>
            <person name="Grigoriev I."/>
        </authorList>
    </citation>
    <scope>NUCLEOTIDE SEQUENCE</scope>
    <source>
        <strain evidence="2">CBS 122368</strain>
    </source>
</reference>
<gene>
    <name evidence="2" type="ORF">BU26DRAFT_517240</name>
</gene>
<dbReference type="EMBL" id="ML987192">
    <property type="protein sequence ID" value="KAF2252654.1"/>
    <property type="molecule type" value="Genomic_DNA"/>
</dbReference>
<evidence type="ECO:0000256" key="1">
    <source>
        <dbReference type="SAM" id="SignalP"/>
    </source>
</evidence>
<accession>A0A6A6IQ28</accession>
<name>A0A6A6IQ28_9PLEO</name>
<keyword evidence="1" id="KW-0732">Signal</keyword>
<dbReference type="RefSeq" id="XP_033687658.1">
    <property type="nucleotide sequence ID" value="XM_033828524.1"/>
</dbReference>
<evidence type="ECO:0000313" key="3">
    <source>
        <dbReference type="Proteomes" id="UP000800094"/>
    </source>
</evidence>
<dbReference type="AlphaFoldDB" id="A0A6A6IQ28"/>
<feature type="chain" id="PRO_5025544774" description="Secreted protein" evidence="1">
    <location>
        <begin position="18"/>
        <end position="74"/>
    </location>
</feature>
<evidence type="ECO:0000313" key="2">
    <source>
        <dbReference type="EMBL" id="KAF2252654.1"/>
    </source>
</evidence>
<sequence>MPFRIALAPISCMFALSLQIILRDSISFASPSLESELESSIHNHCSAKVAFAKGVVGRNVGKSDTSKVPCPARV</sequence>
<dbReference type="Proteomes" id="UP000800094">
    <property type="component" value="Unassembled WGS sequence"/>
</dbReference>